<dbReference type="InterPro" id="IPR052108">
    <property type="entry name" value="MEGF/SIB"/>
</dbReference>
<sequence>MFDAGFDYFKLQNTTMNLYTFLVAILLFGNEINGSENLAVNRPTDMSEPEQEYNPEIVVDGDTDQGECIQTTTQVAEAWWQVRLREVSAINTLHIFYKATETPFVQKRRFAGFSVYVSNGTAVPSGERCYHHGGDKYPELNQEIQCKAVGRIVTIIIQRPPEEDFTNSLCVSNHALLELCEVEVNGCGVGFYGTECTSECPTDCVDGQCDPVTGDCRYGCVDGYFGPKCEQDCKNDITGCVGDVCPVNCASQACDLFGACREGCQAGWQGTDCTSQCGAGFYGENCETRCFCDHGACDSQNGSCPDSMCLEGWEPPTCSRIALQQSGNGVPEGMVNSSTFYAVTAVAVIINAVLLGTVVKLACRLKLFKKLPGIKGQKKKVLSVFKSKKQSNSTDTPKTKNKQKQLPSRKAVNDYTPPPNKDYYLDPVNTSYNEVIDRQSKADMNIYEGLDDEDYYSVSK</sequence>
<evidence type="ECO:0000256" key="1">
    <source>
        <dbReference type="SAM" id="MobiDB-lite"/>
    </source>
</evidence>
<keyword evidence="2" id="KW-0812">Transmembrane</keyword>
<protein>
    <recommendedName>
        <fullName evidence="5">Fucolectin-related molecule</fullName>
    </recommendedName>
</protein>
<evidence type="ECO:0000313" key="4">
    <source>
        <dbReference type="Proteomes" id="UP000596742"/>
    </source>
</evidence>
<evidence type="ECO:0000256" key="2">
    <source>
        <dbReference type="SAM" id="Phobius"/>
    </source>
</evidence>
<name>A0A8B6EH45_MYTGA</name>
<dbReference type="Pfam" id="PF22633">
    <property type="entry name" value="F5_F8_type_C_2"/>
    <property type="match status" value="1"/>
</dbReference>
<evidence type="ECO:0000313" key="3">
    <source>
        <dbReference type="EMBL" id="VDI34511.1"/>
    </source>
</evidence>
<dbReference type="PANTHER" id="PTHR24035:SF109">
    <property type="entry name" value="PROTEIN DRAPER"/>
    <property type="match status" value="1"/>
</dbReference>
<dbReference type="SUPFAM" id="SSF49785">
    <property type="entry name" value="Galactose-binding domain-like"/>
    <property type="match status" value="1"/>
</dbReference>
<feature type="transmembrane region" description="Helical" evidence="2">
    <location>
        <begin position="340"/>
        <end position="363"/>
    </location>
</feature>
<dbReference type="InterPro" id="IPR009030">
    <property type="entry name" value="Growth_fac_rcpt_cys_sf"/>
</dbReference>
<keyword evidence="4" id="KW-1185">Reference proteome</keyword>
<dbReference type="PANTHER" id="PTHR24035">
    <property type="entry name" value="MULTIPLE EPIDERMAL GROWTH FACTOR-LIKE DOMAINS PROTEIN"/>
    <property type="match status" value="1"/>
</dbReference>
<gene>
    <name evidence="3" type="ORF">MGAL_10B060264</name>
</gene>
<dbReference type="InterPro" id="IPR008979">
    <property type="entry name" value="Galactose-bd-like_sf"/>
</dbReference>
<dbReference type="OrthoDB" id="6141792at2759"/>
<organism evidence="3 4">
    <name type="scientific">Mytilus galloprovincialis</name>
    <name type="common">Mediterranean mussel</name>
    <dbReference type="NCBI Taxonomy" id="29158"/>
    <lineage>
        <taxon>Eukaryota</taxon>
        <taxon>Metazoa</taxon>
        <taxon>Spiralia</taxon>
        <taxon>Lophotrochozoa</taxon>
        <taxon>Mollusca</taxon>
        <taxon>Bivalvia</taxon>
        <taxon>Autobranchia</taxon>
        <taxon>Pteriomorphia</taxon>
        <taxon>Mytilida</taxon>
        <taxon>Mytiloidea</taxon>
        <taxon>Mytilidae</taxon>
        <taxon>Mytilinae</taxon>
        <taxon>Mytilus</taxon>
    </lineage>
</organism>
<evidence type="ECO:0008006" key="5">
    <source>
        <dbReference type="Google" id="ProtNLM"/>
    </source>
</evidence>
<reference evidence="3" key="1">
    <citation type="submission" date="2018-11" db="EMBL/GenBank/DDBJ databases">
        <authorList>
            <person name="Alioto T."/>
            <person name="Alioto T."/>
        </authorList>
    </citation>
    <scope>NUCLEOTIDE SEQUENCE</scope>
</reference>
<dbReference type="EMBL" id="UYJE01005152">
    <property type="protein sequence ID" value="VDI34511.1"/>
    <property type="molecule type" value="Genomic_DNA"/>
</dbReference>
<keyword evidence="2" id="KW-1133">Transmembrane helix</keyword>
<keyword evidence="2" id="KW-0472">Membrane</keyword>
<dbReference type="Gene3D" id="2.170.300.10">
    <property type="entry name" value="Tie2 ligand-binding domain superfamily"/>
    <property type="match status" value="1"/>
</dbReference>
<comment type="caution">
    <text evidence="3">The sequence shown here is derived from an EMBL/GenBank/DDBJ whole genome shotgun (WGS) entry which is preliminary data.</text>
</comment>
<accession>A0A8B6EH45</accession>
<dbReference type="Gene3D" id="2.60.120.260">
    <property type="entry name" value="Galactose-binding domain-like"/>
    <property type="match status" value="1"/>
</dbReference>
<proteinExistence type="predicted"/>
<dbReference type="AlphaFoldDB" id="A0A8B6EH45"/>
<dbReference type="SUPFAM" id="SSF57184">
    <property type="entry name" value="Growth factor receptor domain"/>
    <property type="match status" value="1"/>
</dbReference>
<dbReference type="Proteomes" id="UP000596742">
    <property type="component" value="Unassembled WGS sequence"/>
</dbReference>
<feature type="region of interest" description="Disordered" evidence="1">
    <location>
        <begin position="385"/>
        <end position="427"/>
    </location>
</feature>